<dbReference type="Gene3D" id="3.40.50.1010">
    <property type="entry name" value="5'-nuclease"/>
    <property type="match status" value="1"/>
</dbReference>
<evidence type="ECO:0000256" key="4">
    <source>
        <dbReference type="ARBA" id="ARBA00022842"/>
    </source>
</evidence>
<keyword evidence="3" id="KW-0378">Hydrolase</keyword>
<organism evidence="6 7">
    <name type="scientific">Streptomyces varsoviensis</name>
    <dbReference type="NCBI Taxonomy" id="67373"/>
    <lineage>
        <taxon>Bacteria</taxon>
        <taxon>Bacillati</taxon>
        <taxon>Actinomycetota</taxon>
        <taxon>Actinomycetes</taxon>
        <taxon>Kitasatosporales</taxon>
        <taxon>Streptomycetaceae</taxon>
        <taxon>Streptomyces</taxon>
    </lineage>
</organism>
<dbReference type="Proteomes" id="UP000037020">
    <property type="component" value="Unassembled WGS sequence"/>
</dbReference>
<comment type="caution">
    <text evidence="6">The sequence shown here is derived from an EMBL/GenBank/DDBJ whole genome shotgun (WGS) entry which is preliminary data.</text>
</comment>
<evidence type="ECO:0000256" key="3">
    <source>
        <dbReference type="ARBA" id="ARBA00022801"/>
    </source>
</evidence>
<name>A0ABR5IWR2_9ACTN</name>
<dbReference type="SUPFAM" id="SSF88723">
    <property type="entry name" value="PIN domain-like"/>
    <property type="match status" value="1"/>
</dbReference>
<evidence type="ECO:0000259" key="5">
    <source>
        <dbReference type="Pfam" id="PF01850"/>
    </source>
</evidence>
<evidence type="ECO:0000256" key="1">
    <source>
        <dbReference type="ARBA" id="ARBA00022722"/>
    </source>
</evidence>
<reference evidence="6 7" key="1">
    <citation type="submission" date="2015-07" db="EMBL/GenBank/DDBJ databases">
        <authorList>
            <person name="Ju K.-S."/>
            <person name="Doroghazi J.R."/>
            <person name="Metcalf W.W."/>
        </authorList>
    </citation>
    <scope>NUCLEOTIDE SEQUENCE [LARGE SCALE GENOMIC DNA]</scope>
    <source>
        <strain evidence="6 7">NRRL B-3589</strain>
    </source>
</reference>
<keyword evidence="1" id="KW-0540">Nuclease</keyword>
<gene>
    <name evidence="6" type="ORF">ADK38_35750</name>
</gene>
<keyword evidence="4" id="KW-0460">Magnesium</keyword>
<dbReference type="InterPro" id="IPR029060">
    <property type="entry name" value="PIN-like_dom_sf"/>
</dbReference>
<dbReference type="InterPro" id="IPR002716">
    <property type="entry name" value="PIN_dom"/>
</dbReference>
<feature type="domain" description="PIN" evidence="5">
    <location>
        <begin position="6"/>
        <end position="113"/>
    </location>
</feature>
<keyword evidence="2" id="KW-0479">Metal-binding</keyword>
<evidence type="ECO:0000256" key="2">
    <source>
        <dbReference type="ARBA" id="ARBA00022723"/>
    </source>
</evidence>
<sequence>MADESDDDHHRCVRYVSALRGRLLVPAPVVAETGWLIERRLGPDDEAVFIDLFAVGTLEVVDLVGADYVRIAELLRKYADFPLGTVDAAVVAVAERLKLTEVATLDRRHFSAVRPHHVTAFTLLPQ</sequence>
<evidence type="ECO:0000313" key="6">
    <source>
        <dbReference type="EMBL" id="KOG85599.1"/>
    </source>
</evidence>
<keyword evidence="7" id="KW-1185">Reference proteome</keyword>
<proteinExistence type="predicted"/>
<dbReference type="RefSeq" id="WP_048832660.1">
    <property type="nucleotide sequence ID" value="NZ_JBIRHZ010000011.1"/>
</dbReference>
<protein>
    <submittedName>
        <fullName evidence="6">Twitching motility protein PilT</fullName>
    </submittedName>
</protein>
<dbReference type="EMBL" id="LGUT01003320">
    <property type="protein sequence ID" value="KOG85599.1"/>
    <property type="molecule type" value="Genomic_DNA"/>
</dbReference>
<accession>A0ABR5IWR2</accession>
<evidence type="ECO:0000313" key="7">
    <source>
        <dbReference type="Proteomes" id="UP000037020"/>
    </source>
</evidence>
<dbReference type="Pfam" id="PF01850">
    <property type="entry name" value="PIN"/>
    <property type="match status" value="1"/>
</dbReference>